<dbReference type="SUPFAM" id="SSF53335">
    <property type="entry name" value="S-adenosyl-L-methionine-dependent methyltransferases"/>
    <property type="match status" value="1"/>
</dbReference>
<dbReference type="RefSeq" id="WP_310500730.1">
    <property type="nucleotide sequence ID" value="NZ_JAVDSB010000009.1"/>
</dbReference>
<accession>A0ABU1P1Y7</accession>
<dbReference type="EMBL" id="JAVDSB010000009">
    <property type="protein sequence ID" value="MDR6553247.1"/>
    <property type="molecule type" value="Genomic_DNA"/>
</dbReference>
<evidence type="ECO:0000256" key="1">
    <source>
        <dbReference type="SAM" id="MobiDB-lite"/>
    </source>
</evidence>
<organism evidence="2 3">
    <name type="scientific">Paenibacillus qinlingensis</name>
    <dbReference type="NCBI Taxonomy" id="1837343"/>
    <lineage>
        <taxon>Bacteria</taxon>
        <taxon>Bacillati</taxon>
        <taxon>Bacillota</taxon>
        <taxon>Bacilli</taxon>
        <taxon>Bacillales</taxon>
        <taxon>Paenibacillaceae</taxon>
        <taxon>Paenibacillus</taxon>
    </lineage>
</organism>
<dbReference type="Gene3D" id="3.40.50.150">
    <property type="entry name" value="Vaccinia Virus protein VP39"/>
    <property type="match status" value="1"/>
</dbReference>
<keyword evidence="3" id="KW-1185">Reference proteome</keyword>
<gene>
    <name evidence="2" type="ORF">J2736_004454</name>
</gene>
<dbReference type="Proteomes" id="UP001267290">
    <property type="component" value="Unassembled WGS sequence"/>
</dbReference>
<name>A0ABU1P1Y7_9BACL</name>
<feature type="region of interest" description="Disordered" evidence="1">
    <location>
        <begin position="214"/>
        <end position="257"/>
    </location>
</feature>
<evidence type="ECO:0008006" key="4">
    <source>
        <dbReference type="Google" id="ProtNLM"/>
    </source>
</evidence>
<evidence type="ECO:0000313" key="3">
    <source>
        <dbReference type="Proteomes" id="UP001267290"/>
    </source>
</evidence>
<dbReference type="InterPro" id="IPR029063">
    <property type="entry name" value="SAM-dependent_MTases_sf"/>
</dbReference>
<protein>
    <recommendedName>
        <fullName evidence="4">Methyltransferase type 11 domain-containing protein</fullName>
    </recommendedName>
</protein>
<proteinExistence type="predicted"/>
<reference evidence="2 3" key="1">
    <citation type="submission" date="2023-07" db="EMBL/GenBank/DDBJ databases">
        <title>Sorghum-associated microbial communities from plants grown in Nebraska, USA.</title>
        <authorList>
            <person name="Schachtman D."/>
        </authorList>
    </citation>
    <scope>NUCLEOTIDE SEQUENCE [LARGE SCALE GENOMIC DNA]</scope>
    <source>
        <strain evidence="2 3">CC258</strain>
    </source>
</reference>
<feature type="compositionally biased region" description="Polar residues" evidence="1">
    <location>
        <begin position="230"/>
        <end position="248"/>
    </location>
</feature>
<sequence>MHIDLGCGHHKHSNFFGIDREALPGVDLVCDINAGIPLPDNAVEFVMASRSLPFVTDLFTVMSELYRICRHKAIVCILAPYAHHFRHTSNPYLKQKFDEYTPRYLTNSFLQPAGSPICPPVPEYREHHSPFDFRLIRMELFYEPPYSTTLYEQDELDMLQYVQPNLISEIMYHFVVVKQELRTDDWHRICNQKYAEPIWTPSLRRQRAPEIEESFENLDAIPQSKKASPVNPTSSNESIKSPKKSTQPVKKKTGTHK</sequence>
<evidence type="ECO:0000313" key="2">
    <source>
        <dbReference type="EMBL" id="MDR6553247.1"/>
    </source>
</evidence>
<comment type="caution">
    <text evidence="2">The sequence shown here is derived from an EMBL/GenBank/DDBJ whole genome shotgun (WGS) entry which is preliminary data.</text>
</comment>